<dbReference type="Proteomes" id="UP000824151">
    <property type="component" value="Unassembled WGS sequence"/>
</dbReference>
<dbReference type="AlphaFoldDB" id="A0A9D2A8P5"/>
<evidence type="ECO:0000313" key="4">
    <source>
        <dbReference type="Proteomes" id="UP000824151"/>
    </source>
</evidence>
<reference evidence="3" key="1">
    <citation type="journal article" date="2021" name="PeerJ">
        <title>Extensive microbial diversity within the chicken gut microbiome revealed by metagenomics and culture.</title>
        <authorList>
            <person name="Gilroy R."/>
            <person name="Ravi A."/>
            <person name="Getino M."/>
            <person name="Pursley I."/>
            <person name="Horton D.L."/>
            <person name="Alikhan N.F."/>
            <person name="Baker D."/>
            <person name="Gharbi K."/>
            <person name="Hall N."/>
            <person name="Watson M."/>
            <person name="Adriaenssens E.M."/>
            <person name="Foster-Nyarko E."/>
            <person name="Jarju S."/>
            <person name="Secka A."/>
            <person name="Antonio M."/>
            <person name="Oren A."/>
            <person name="Chaudhuri R.R."/>
            <person name="La Ragione R."/>
            <person name="Hildebrand F."/>
            <person name="Pallen M.J."/>
        </authorList>
    </citation>
    <scope>NUCLEOTIDE SEQUENCE</scope>
    <source>
        <strain evidence="3">ChiHejej3B27-3195</strain>
    </source>
</reference>
<evidence type="ECO:0000259" key="2">
    <source>
        <dbReference type="Pfam" id="PF07969"/>
    </source>
</evidence>
<protein>
    <submittedName>
        <fullName evidence="3">Amidohydrolase family protein</fullName>
    </submittedName>
</protein>
<dbReference type="Gene3D" id="3.20.20.140">
    <property type="entry name" value="Metal-dependent hydrolases"/>
    <property type="match status" value="1"/>
</dbReference>
<dbReference type="Gene3D" id="2.30.40.10">
    <property type="entry name" value="Urease, subunit C, domain 1"/>
    <property type="match status" value="1"/>
</dbReference>
<evidence type="ECO:0000313" key="3">
    <source>
        <dbReference type="EMBL" id="HIX00205.1"/>
    </source>
</evidence>
<dbReference type="PANTHER" id="PTHR32027:SF9">
    <property type="entry name" value="BLL3847 PROTEIN"/>
    <property type="match status" value="1"/>
</dbReference>
<dbReference type="EMBL" id="DXGD01000321">
    <property type="protein sequence ID" value="HIX00205.1"/>
    <property type="molecule type" value="Genomic_DNA"/>
</dbReference>
<proteinExistence type="predicted"/>
<name>A0A9D2A8P5_9MICC</name>
<feature type="region of interest" description="Disordered" evidence="1">
    <location>
        <begin position="31"/>
        <end position="56"/>
    </location>
</feature>
<dbReference type="CDD" id="cd01293">
    <property type="entry name" value="Bact_CD"/>
    <property type="match status" value="1"/>
</dbReference>
<feature type="domain" description="Amidohydrolase 3" evidence="2">
    <location>
        <begin position="125"/>
        <end position="407"/>
    </location>
</feature>
<dbReference type="InterPro" id="IPR013108">
    <property type="entry name" value="Amidohydro_3"/>
</dbReference>
<accession>A0A9D2A8P5</accession>
<dbReference type="SUPFAM" id="SSF51556">
    <property type="entry name" value="Metallo-dependent hydrolases"/>
    <property type="match status" value="1"/>
</dbReference>
<dbReference type="GO" id="GO:0016814">
    <property type="term" value="F:hydrolase activity, acting on carbon-nitrogen (but not peptide) bonds, in cyclic amidines"/>
    <property type="evidence" value="ECO:0007669"/>
    <property type="project" value="TreeGrafter"/>
</dbReference>
<dbReference type="NCBIfam" id="NF004636">
    <property type="entry name" value="PRK05985.1"/>
    <property type="match status" value="1"/>
</dbReference>
<dbReference type="InterPro" id="IPR052349">
    <property type="entry name" value="Metallo-hydrolase_Enzymes"/>
</dbReference>
<dbReference type="SUPFAM" id="SSF51338">
    <property type="entry name" value="Composite domain of metallo-dependent hydrolases"/>
    <property type="match status" value="1"/>
</dbReference>
<dbReference type="Pfam" id="PF07969">
    <property type="entry name" value="Amidohydro_3"/>
    <property type="match status" value="1"/>
</dbReference>
<sequence length="428" mass="44387">MTTRIINAALPSADAAGTILIEDGRITAVETDPATGHHRSPRTLPSGTGVSESAASEIGAPETIDAGGRLVLPGLINAHAHIDKTLYGGPWVSAVQAESVAERIAHERRERDALGLPSPQYISALIETMVAAGTAHIRTHTDVDPGVGLLGITTVAEVAQRYAHAVDVEQVAFPQGGLITNPGTLDLLRDAVDAGATAIGGLDPAGFDNAPNAHLEAIFTLAASTGTRLDIHLHDGGTLGAWEMSLIADMTEDFDLAGRVAISHAFGIDHAPTQLRLLERFAEAGIALVNAAVYDSPVPPLRACAEAGVTVAGGTDGINDLWGPFGDGDMLRRAMLLAYRNEARADRELELALDTVTTNAARVLGIDDYGLEPGRPADLTIVEARSAAEAVATVPKRRIVLKSGRPVARDGAFTGATAEGQAHIGSSA</sequence>
<gene>
    <name evidence="3" type="ORF">H9871_08690</name>
</gene>
<comment type="caution">
    <text evidence="3">The sequence shown here is derived from an EMBL/GenBank/DDBJ whole genome shotgun (WGS) entry which is preliminary data.</text>
</comment>
<dbReference type="PANTHER" id="PTHR32027">
    <property type="entry name" value="CYTOSINE DEAMINASE"/>
    <property type="match status" value="1"/>
</dbReference>
<dbReference type="InterPro" id="IPR032466">
    <property type="entry name" value="Metal_Hydrolase"/>
</dbReference>
<evidence type="ECO:0000256" key="1">
    <source>
        <dbReference type="SAM" id="MobiDB-lite"/>
    </source>
</evidence>
<feature type="compositionally biased region" description="Polar residues" evidence="1">
    <location>
        <begin position="43"/>
        <end position="54"/>
    </location>
</feature>
<organism evidence="3 4">
    <name type="scientific">Candidatus Nesterenkonia stercoripullorum</name>
    <dbReference type="NCBI Taxonomy" id="2838701"/>
    <lineage>
        <taxon>Bacteria</taxon>
        <taxon>Bacillati</taxon>
        <taxon>Actinomycetota</taxon>
        <taxon>Actinomycetes</taxon>
        <taxon>Micrococcales</taxon>
        <taxon>Micrococcaceae</taxon>
        <taxon>Nesterenkonia</taxon>
    </lineage>
</organism>
<reference evidence="3" key="2">
    <citation type="submission" date="2021-04" db="EMBL/GenBank/DDBJ databases">
        <authorList>
            <person name="Gilroy R."/>
        </authorList>
    </citation>
    <scope>NUCLEOTIDE SEQUENCE</scope>
    <source>
        <strain evidence="3">ChiHejej3B27-3195</strain>
    </source>
</reference>
<dbReference type="InterPro" id="IPR011059">
    <property type="entry name" value="Metal-dep_hydrolase_composite"/>
</dbReference>